<protein>
    <recommendedName>
        <fullName evidence="11">Peptidase A1 domain-containing protein</fullName>
    </recommendedName>
</protein>
<dbReference type="Pfam" id="PF14543">
    <property type="entry name" value="TAXi_N"/>
    <property type="match status" value="1"/>
</dbReference>
<keyword evidence="13" id="KW-1185">Reference proteome</keyword>
<dbReference type="PANTHER" id="PTHR13683:SF375">
    <property type="entry name" value="PEPTIDASE A1 DOMAIN-CONTAINING PROTEIN"/>
    <property type="match status" value="1"/>
</dbReference>
<feature type="domain" description="Peptidase A1" evidence="11">
    <location>
        <begin position="56"/>
        <end position="467"/>
    </location>
</feature>
<feature type="active site" evidence="9">
    <location>
        <position position="338"/>
    </location>
</feature>
<evidence type="ECO:0000256" key="10">
    <source>
        <dbReference type="SAM" id="Phobius"/>
    </source>
</evidence>
<evidence type="ECO:0000256" key="6">
    <source>
        <dbReference type="ARBA" id="ARBA00022801"/>
    </source>
</evidence>
<dbReference type="PANTHER" id="PTHR13683">
    <property type="entry name" value="ASPARTYL PROTEASES"/>
    <property type="match status" value="1"/>
</dbReference>
<dbReference type="InParanoid" id="A0A1Z5K7Q3"/>
<evidence type="ECO:0000256" key="9">
    <source>
        <dbReference type="PIRSR" id="PIRSR601461-1"/>
    </source>
</evidence>
<dbReference type="GO" id="GO:0006508">
    <property type="term" value="P:proteolysis"/>
    <property type="evidence" value="ECO:0007669"/>
    <property type="project" value="UniProtKB-KW"/>
</dbReference>
<dbReference type="PRINTS" id="PR00792">
    <property type="entry name" value="PEPSIN"/>
</dbReference>
<evidence type="ECO:0000256" key="2">
    <source>
        <dbReference type="ARBA" id="ARBA00007447"/>
    </source>
</evidence>
<dbReference type="PROSITE" id="PS51767">
    <property type="entry name" value="PEPTIDASE_A1"/>
    <property type="match status" value="1"/>
</dbReference>
<dbReference type="GO" id="GO:0016020">
    <property type="term" value="C:membrane"/>
    <property type="evidence" value="ECO:0007669"/>
    <property type="project" value="UniProtKB-SubCell"/>
</dbReference>
<evidence type="ECO:0000256" key="1">
    <source>
        <dbReference type="ARBA" id="ARBA00004370"/>
    </source>
</evidence>
<name>A0A1Z5K7Q3_FISSO</name>
<keyword evidence="6" id="KW-0378">Hydrolase</keyword>
<feature type="active site" evidence="9">
    <location>
        <position position="74"/>
    </location>
</feature>
<dbReference type="SUPFAM" id="SSF50630">
    <property type="entry name" value="Acid proteases"/>
    <property type="match status" value="1"/>
</dbReference>
<proteinExistence type="inferred from homology"/>
<evidence type="ECO:0000256" key="7">
    <source>
        <dbReference type="ARBA" id="ARBA00022989"/>
    </source>
</evidence>
<dbReference type="OrthoDB" id="2747330at2759"/>
<feature type="transmembrane region" description="Helical" evidence="10">
    <location>
        <begin position="504"/>
        <end position="525"/>
    </location>
</feature>
<gene>
    <name evidence="12" type="ORF">FisN_22Hh058</name>
</gene>
<dbReference type="Gene3D" id="2.40.70.10">
    <property type="entry name" value="Acid Proteases"/>
    <property type="match status" value="2"/>
</dbReference>
<evidence type="ECO:0000256" key="4">
    <source>
        <dbReference type="ARBA" id="ARBA00022692"/>
    </source>
</evidence>
<organism evidence="12 13">
    <name type="scientific">Fistulifera solaris</name>
    <name type="common">Oleaginous diatom</name>
    <dbReference type="NCBI Taxonomy" id="1519565"/>
    <lineage>
        <taxon>Eukaryota</taxon>
        <taxon>Sar</taxon>
        <taxon>Stramenopiles</taxon>
        <taxon>Ochrophyta</taxon>
        <taxon>Bacillariophyta</taxon>
        <taxon>Bacillariophyceae</taxon>
        <taxon>Bacillariophycidae</taxon>
        <taxon>Naviculales</taxon>
        <taxon>Naviculaceae</taxon>
        <taxon>Fistulifera</taxon>
    </lineage>
</organism>
<dbReference type="GO" id="GO:0004190">
    <property type="term" value="F:aspartic-type endopeptidase activity"/>
    <property type="evidence" value="ECO:0007669"/>
    <property type="project" value="InterPro"/>
</dbReference>
<evidence type="ECO:0000256" key="3">
    <source>
        <dbReference type="ARBA" id="ARBA00022670"/>
    </source>
</evidence>
<sequence length="564" mass="62951">MPRCWLGCFLYAAVALGLHVIPLIPHHRLVERRRHERRQLIDDLQIDPLYQGIGTHYVDLWIGCPPQRQTVIVDTGSADTAFPCYGCENCGAALPHSQNPHPEHHNHIDSVYRQNESSCFQYVQCSETESCPYESVCILHDNSLELPESNVHPPFWNGSAADRVCHMGMAYMEGSSWIALQSIDRAYTGGSHFSVDSAEADHSSFLLTFGCQTAVEGLFATQLADGILGMMKSPRSYWWQLYTAGIIPEQQFSLCFTTNPVITYAGTDAGAMVLGGADPRLHTTPMVFAAMADSSDAMEIVLENIHLRMHAGESIIPTRKTDWYTLRNITTRIKGVVDSGATSTHLTNEYYEPFRDAFFKLTGLEYDTQKSYTFESQEQMITSLPTVLFQFQASTHNDADPKFDGFLNSGNSILVALPPSSYMKYYPNEDAYAAKIFFRDFGLSLGANVLSGKDVLFDVEHQRIGFAESTCDYLSLHDPRFNHSEAAWEAQQPSDPILPNGPNVPLATLVGLVAVIASFGIRAFYKKTRTVAFQPLRDMESFESYSDDDVFETEMVPTSPEPIS</sequence>
<comment type="caution">
    <text evidence="12">The sequence shown here is derived from an EMBL/GenBank/DDBJ whole genome shotgun (WGS) entry which is preliminary data.</text>
</comment>
<evidence type="ECO:0000256" key="8">
    <source>
        <dbReference type="ARBA" id="ARBA00023136"/>
    </source>
</evidence>
<dbReference type="InterPro" id="IPR033121">
    <property type="entry name" value="PEPTIDASE_A1"/>
</dbReference>
<keyword evidence="8 10" id="KW-0472">Membrane</keyword>
<dbReference type="InterPro" id="IPR021109">
    <property type="entry name" value="Peptidase_aspartic_dom_sf"/>
</dbReference>
<dbReference type="InterPro" id="IPR032861">
    <property type="entry name" value="TAXi_N"/>
</dbReference>
<dbReference type="InterPro" id="IPR001461">
    <property type="entry name" value="Aspartic_peptidase_A1"/>
</dbReference>
<dbReference type="Proteomes" id="UP000198406">
    <property type="component" value="Unassembled WGS sequence"/>
</dbReference>
<evidence type="ECO:0000313" key="12">
    <source>
        <dbReference type="EMBL" id="GAX22269.1"/>
    </source>
</evidence>
<keyword evidence="3" id="KW-0645">Protease</keyword>
<comment type="subcellular location">
    <subcellularLocation>
        <location evidence="1">Membrane</location>
    </subcellularLocation>
</comment>
<evidence type="ECO:0000259" key="11">
    <source>
        <dbReference type="PROSITE" id="PS51767"/>
    </source>
</evidence>
<dbReference type="EMBL" id="BDSP01000181">
    <property type="protein sequence ID" value="GAX22269.1"/>
    <property type="molecule type" value="Genomic_DNA"/>
</dbReference>
<dbReference type="AlphaFoldDB" id="A0A1Z5K7Q3"/>
<keyword evidence="7 10" id="KW-1133">Transmembrane helix</keyword>
<keyword evidence="4 10" id="KW-0812">Transmembrane</keyword>
<keyword evidence="5" id="KW-0732">Signal</keyword>
<evidence type="ECO:0000256" key="5">
    <source>
        <dbReference type="ARBA" id="ARBA00022729"/>
    </source>
</evidence>
<reference evidence="12 13" key="1">
    <citation type="journal article" date="2015" name="Plant Cell">
        <title>Oil accumulation by the oleaginous diatom Fistulifera solaris as revealed by the genome and transcriptome.</title>
        <authorList>
            <person name="Tanaka T."/>
            <person name="Maeda Y."/>
            <person name="Veluchamy A."/>
            <person name="Tanaka M."/>
            <person name="Abida H."/>
            <person name="Marechal E."/>
            <person name="Bowler C."/>
            <person name="Muto M."/>
            <person name="Sunaga Y."/>
            <person name="Tanaka M."/>
            <person name="Yoshino T."/>
            <person name="Taniguchi T."/>
            <person name="Fukuda Y."/>
            <person name="Nemoto M."/>
            <person name="Matsumoto M."/>
            <person name="Wong P.S."/>
            <person name="Aburatani S."/>
            <person name="Fujibuchi W."/>
        </authorList>
    </citation>
    <scope>NUCLEOTIDE SEQUENCE [LARGE SCALE GENOMIC DNA]</scope>
    <source>
        <strain evidence="12 13">JPCC DA0580</strain>
    </source>
</reference>
<comment type="similarity">
    <text evidence="2">Belongs to the peptidase A1 family.</text>
</comment>
<accession>A0A1Z5K7Q3</accession>
<evidence type="ECO:0000313" key="13">
    <source>
        <dbReference type="Proteomes" id="UP000198406"/>
    </source>
</evidence>